<dbReference type="AlphaFoldDB" id="A0A7K1LEC1"/>
<accession>A0A7K1LEC1</accession>
<reference evidence="1 2" key="1">
    <citation type="submission" date="2019-11" db="EMBL/GenBank/DDBJ databases">
        <authorList>
            <person name="Cao P."/>
        </authorList>
    </citation>
    <scope>NUCLEOTIDE SEQUENCE [LARGE SCALE GENOMIC DNA]</scope>
    <source>
        <strain evidence="1 2">NEAU-AAG5</strain>
    </source>
</reference>
<keyword evidence="2" id="KW-1185">Reference proteome</keyword>
<organism evidence="1 2">
    <name type="scientific">Actinomadura litoris</name>
    <dbReference type="NCBI Taxonomy" id="2678616"/>
    <lineage>
        <taxon>Bacteria</taxon>
        <taxon>Bacillati</taxon>
        <taxon>Actinomycetota</taxon>
        <taxon>Actinomycetes</taxon>
        <taxon>Streptosporangiales</taxon>
        <taxon>Thermomonosporaceae</taxon>
        <taxon>Actinomadura</taxon>
    </lineage>
</organism>
<evidence type="ECO:0000313" key="2">
    <source>
        <dbReference type="Proteomes" id="UP000432015"/>
    </source>
</evidence>
<sequence length="265" mass="29335">MTSDSTISVLRDVLRVYDHRYLDLDRVQRDRLVEGTRHVLGEEGLSDAARAALPASVRLRAFCIQNGLRDELERLIRDEAEGSPAGAVVVGGRIYALYPYLRGVSRQDADITGEVGVDHRLDAASWQGGRVRLRGAAVLQRVETHRTAVEVVLRERASGREHGFAAEHREPGAGGFESFVDPAVLAPGRWDAHVTVTALGVTREARFGSVRAPRLKPVPQRRTIQGREPREATLYFTKGGHLALLVTAGARRVPLHTRVLRRLLR</sequence>
<dbReference type="Proteomes" id="UP000432015">
    <property type="component" value="Unassembled WGS sequence"/>
</dbReference>
<evidence type="ECO:0000313" key="1">
    <source>
        <dbReference type="EMBL" id="MUN42762.1"/>
    </source>
</evidence>
<name>A0A7K1LEC1_9ACTN</name>
<comment type="caution">
    <text evidence="1">The sequence shown here is derived from an EMBL/GenBank/DDBJ whole genome shotgun (WGS) entry which is preliminary data.</text>
</comment>
<gene>
    <name evidence="1" type="ORF">GNZ18_40165</name>
</gene>
<dbReference type="RefSeq" id="WP_312875019.1">
    <property type="nucleotide sequence ID" value="NZ_WOFH01000024.1"/>
</dbReference>
<proteinExistence type="predicted"/>
<dbReference type="EMBL" id="WOFH01000024">
    <property type="protein sequence ID" value="MUN42762.1"/>
    <property type="molecule type" value="Genomic_DNA"/>
</dbReference>
<protein>
    <submittedName>
        <fullName evidence="1">Uncharacterized protein</fullName>
    </submittedName>
</protein>